<dbReference type="InterPro" id="IPR038461">
    <property type="entry name" value="Schlafen_AlbA_2_dom_sf"/>
</dbReference>
<dbReference type="OrthoDB" id="9813719at2"/>
<dbReference type="Gene3D" id="3.30.950.30">
    <property type="entry name" value="Schlafen, AAA domain"/>
    <property type="match status" value="1"/>
</dbReference>
<sequence length="474" mass="53312">MTKSENLIKSLIALPHEYEWLDFKESWFSKDEVGEYISAISNGAALCGREFGYVVWGIHNSTHEIIGTTVNFDKDVNHEPYKHYLARNLKPSVAFDVENVQIDGKRLVLLSVPAAKSVPTKFLSQAFIRIGSSKEKLSKFPEWEIRLLNILSNGIPTIVSMAAPDYAQELTFEKLFMYYGAKGVALRKETFKKSLRLLTADGRYNIMALLLSDANDIPIRVSVFSGKSKADTLFSVKEYGNSCILYAMDKILEYGDAINIIQADERGRISERKDVPLFDYEAFHEAILNAFIHNKWLGMNAPMISVFTDRIEILSHGGLGLEQDLEGFYKGVSIPVNEILASIFLQLRLSERSGRGVPKIVEAYGRDSIKIEKNFIVVTIPFNRINVTPFELNEGQPTVNPTVKATVNPTVKMSKNQRDILAKIADNPRITLTELSELLGLHRATIADNTSRLQKLGVLKRIGSDKTGYWEIVE</sequence>
<dbReference type="PANTHER" id="PTHR30595">
    <property type="entry name" value="GLPR-RELATED TRANSCRIPTIONAL REPRESSOR"/>
    <property type="match status" value="1"/>
</dbReference>
<dbReference type="InterPro" id="IPR036390">
    <property type="entry name" value="WH_DNA-bd_sf"/>
</dbReference>
<dbReference type="AlphaFoldDB" id="C9RQ34"/>
<reference evidence="3" key="3">
    <citation type="submission" date="2010-08" db="EMBL/GenBank/DDBJ databases">
        <authorList>
            <person name="Durkin A.S."/>
            <person name="Nelson K.E."/>
            <person name="Morrison M."/>
            <person name="Forsberg C.W."/>
            <person name="Wilson D.B."/>
            <person name="Russell J.B."/>
            <person name="Cann I.K.O."/>
            <person name="Mackie R.I."/>
            <person name="White B.A."/>
        </authorList>
    </citation>
    <scope>NUCLEOTIDE SEQUENCE</scope>
    <source>
        <strain evidence="3">S85</strain>
    </source>
</reference>
<dbReference type="EMBL" id="CP002158">
    <property type="protein sequence ID" value="ADL25389.1"/>
    <property type="molecule type" value="Genomic_DNA"/>
</dbReference>
<evidence type="ECO:0000259" key="1">
    <source>
        <dbReference type="Pfam" id="PF04326"/>
    </source>
</evidence>
<evidence type="ECO:0000313" key="2">
    <source>
        <dbReference type="EMBL" id="ACX74711.1"/>
    </source>
</evidence>
<dbReference type="Pfam" id="PF13749">
    <property type="entry name" value="HATPase_c_4"/>
    <property type="match status" value="1"/>
</dbReference>
<dbReference type="Pfam" id="PF13412">
    <property type="entry name" value="HTH_24"/>
    <property type="match status" value="1"/>
</dbReference>
<dbReference type="InterPro" id="IPR036388">
    <property type="entry name" value="WH-like_DNA-bd_sf"/>
</dbReference>
<protein>
    <submittedName>
        <fullName evidence="3">Helix-turn-helix DNA-binding domain protein</fullName>
    </submittedName>
    <submittedName>
        <fullName evidence="2">Transcriptional regulator</fullName>
    </submittedName>
</protein>
<dbReference type="GO" id="GO:0043565">
    <property type="term" value="F:sequence-specific DNA binding"/>
    <property type="evidence" value="ECO:0007669"/>
    <property type="project" value="InterPro"/>
</dbReference>
<dbReference type="KEGG" id="fsc:FSU_1564"/>
<dbReference type="PANTHER" id="PTHR30595:SF6">
    <property type="entry name" value="SCHLAFEN ALBA-2 DOMAIN-CONTAINING PROTEIN"/>
    <property type="match status" value="1"/>
</dbReference>
<gene>
    <name evidence="2" type="ordered locus">Fisuc_1106</name>
    <name evidence="3" type="ordered locus">FSU_1564</name>
</gene>
<dbReference type="InterPro" id="IPR038475">
    <property type="entry name" value="RecG_C_sf"/>
</dbReference>
<dbReference type="PRINTS" id="PR00033">
    <property type="entry name" value="HTHASNC"/>
</dbReference>
<evidence type="ECO:0000313" key="3">
    <source>
        <dbReference type="EMBL" id="ADL25389.1"/>
    </source>
</evidence>
<dbReference type="eggNOG" id="COG2865">
    <property type="taxonomic scope" value="Bacteria"/>
</dbReference>
<dbReference type="KEGG" id="fsu:Fisuc_1106"/>
<dbReference type="Gene3D" id="3.30.565.60">
    <property type="match status" value="1"/>
</dbReference>
<evidence type="ECO:0000313" key="4">
    <source>
        <dbReference type="Proteomes" id="UP000000517"/>
    </source>
</evidence>
<organism evidence="3 4">
    <name type="scientific">Fibrobacter succinogenes (strain ATCC 19169 / S85)</name>
    <dbReference type="NCBI Taxonomy" id="59374"/>
    <lineage>
        <taxon>Bacteria</taxon>
        <taxon>Pseudomonadati</taxon>
        <taxon>Fibrobacterota</taxon>
        <taxon>Fibrobacteria</taxon>
        <taxon>Fibrobacterales</taxon>
        <taxon>Fibrobacteraceae</taxon>
        <taxon>Fibrobacter</taxon>
    </lineage>
</organism>
<dbReference type="STRING" id="59374.FSU_1564"/>
<accession>C9RQ34</accession>
<dbReference type="InterPro" id="IPR000485">
    <property type="entry name" value="AsnC-type_HTH_dom"/>
</dbReference>
<dbReference type="eggNOG" id="COG1522">
    <property type="taxonomic scope" value="Bacteria"/>
</dbReference>
<dbReference type="Proteomes" id="UP000001497">
    <property type="component" value="Chromosome"/>
</dbReference>
<dbReference type="HOGENOM" id="CLU_024970_4_0_0"/>
<dbReference type="InterPro" id="IPR007421">
    <property type="entry name" value="Schlafen_AlbA_2_dom"/>
</dbReference>
<reference evidence="4" key="2">
    <citation type="submission" date="2010-08" db="EMBL/GenBank/DDBJ databases">
        <title>Complete sequence of Fibrobacter succinogenes subsp. succinogenes S85.</title>
        <authorList>
            <person name="Durkin A.S."/>
            <person name="Nelson K.E."/>
            <person name="Morrison M."/>
            <person name="Forsberg C.W."/>
            <person name="Wilson D.B."/>
            <person name="Russell J.B."/>
            <person name="Cann I.K.O."/>
            <person name="Mackie R.I."/>
            <person name="White B.A."/>
        </authorList>
    </citation>
    <scope>NUCLEOTIDE SEQUENCE [LARGE SCALE GENOMIC DNA]</scope>
    <source>
        <strain evidence="4">ATCC 19169 / S85</strain>
    </source>
</reference>
<dbReference type="PATRIC" id="fig|59374.8.peg.1505"/>
<keyword evidence="5" id="KW-1185">Reference proteome</keyword>
<dbReference type="SUPFAM" id="SSF46785">
    <property type="entry name" value="Winged helix' DNA-binding domain"/>
    <property type="match status" value="1"/>
</dbReference>
<reference evidence="2 5" key="1">
    <citation type="submission" date="2009-10" db="EMBL/GenBank/DDBJ databases">
        <title>Complete sequence of Fibrobacter succinogenes subsp. succinogenes S85.</title>
        <authorList>
            <consortium name="US DOE Joint Genome Institute"/>
            <person name="Lucas S."/>
            <person name="Copeland A."/>
            <person name="Lapidus A."/>
            <person name="Glavina del Rio T."/>
            <person name="Tice H."/>
            <person name="Bruce D."/>
            <person name="Goodwin L."/>
            <person name="Pitluck S."/>
            <person name="Chertkov O."/>
            <person name="Detter J.C."/>
            <person name="Han C."/>
            <person name="Tapia R."/>
            <person name="Larimer F."/>
            <person name="Land M."/>
            <person name="Hauser L."/>
            <person name="Kyrpides N."/>
            <person name="Mikhailova N."/>
            <person name="Weimer P.J."/>
            <person name="Stevenson D.M."/>
            <person name="Boyum J."/>
            <person name="Brumm P.I."/>
            <person name="Mead D."/>
        </authorList>
    </citation>
    <scope>NUCLEOTIDE SEQUENCE [LARGE SCALE GENOMIC DNA]</scope>
    <source>
        <strain evidence="5">ATCC 19169 / S85</strain>
        <strain evidence="2">S85</strain>
    </source>
</reference>
<dbReference type="EMBL" id="CP001792">
    <property type="protein sequence ID" value="ACX74711.1"/>
    <property type="molecule type" value="Genomic_DNA"/>
</dbReference>
<keyword evidence="3" id="KW-0238">DNA-binding</keyword>
<name>C9RQ34_FIBSS</name>
<dbReference type="RefSeq" id="WP_014545840.1">
    <property type="nucleotide sequence ID" value="NC_013410.1"/>
</dbReference>
<evidence type="ECO:0000313" key="5">
    <source>
        <dbReference type="Proteomes" id="UP000001497"/>
    </source>
</evidence>
<proteinExistence type="predicted"/>
<dbReference type="Gene3D" id="1.10.10.10">
    <property type="entry name" value="Winged helix-like DNA-binding domain superfamily/Winged helix DNA-binding domain"/>
    <property type="match status" value="1"/>
</dbReference>
<dbReference type="Pfam" id="PF04326">
    <property type="entry name" value="SLFN_AlbA_2"/>
    <property type="match status" value="1"/>
</dbReference>
<feature type="domain" description="Schlafen AlbA-2" evidence="1">
    <location>
        <begin position="17"/>
        <end position="137"/>
    </location>
</feature>
<dbReference type="Proteomes" id="UP000000517">
    <property type="component" value="Chromosome"/>
</dbReference>